<name>A0A655S2B3_VIBCL</name>
<gene>
    <name evidence="1" type="ORF">ERS013165_03566</name>
</gene>
<dbReference type="AlphaFoldDB" id="A0A655S2B3"/>
<dbReference type="EMBL" id="CWOW01000030">
    <property type="protein sequence ID" value="CSB14740.1"/>
    <property type="molecule type" value="Genomic_DNA"/>
</dbReference>
<dbReference type="Proteomes" id="UP000044806">
    <property type="component" value="Unassembled WGS sequence"/>
</dbReference>
<evidence type="ECO:0000313" key="2">
    <source>
        <dbReference type="Proteomes" id="UP000044806"/>
    </source>
</evidence>
<proteinExistence type="predicted"/>
<organism evidence="1 2">
    <name type="scientific">Vibrio cholerae</name>
    <dbReference type="NCBI Taxonomy" id="666"/>
    <lineage>
        <taxon>Bacteria</taxon>
        <taxon>Pseudomonadati</taxon>
        <taxon>Pseudomonadota</taxon>
        <taxon>Gammaproteobacteria</taxon>
        <taxon>Vibrionales</taxon>
        <taxon>Vibrionaceae</taxon>
        <taxon>Vibrio</taxon>
    </lineage>
</organism>
<protein>
    <submittedName>
        <fullName evidence="1">Uncharacterized protein</fullName>
    </submittedName>
</protein>
<sequence length="156" mass="18293">MAQYVIPAAVEVISHCEDIIHVLNGLAIVHIFNLVMTNTDSRRQFILTTRFRFKLIKHSAQLCHQGYVSWAIFYRIAKISRLTAAARVFPVNIHAIVEFPCFQETFHRSDKHIALRFIGKAEEGIRECPATDRWDDFQIRIRFFQRHQHGVVTFDR</sequence>
<reference evidence="1 2" key="1">
    <citation type="submission" date="2015-07" db="EMBL/GenBank/DDBJ databases">
        <authorList>
            <consortium name="Pathogen Informatics"/>
        </authorList>
    </citation>
    <scope>NUCLEOTIDE SEQUENCE [LARGE SCALE GENOMIC DNA]</scope>
    <source>
        <strain evidence="1 2">A51</strain>
    </source>
</reference>
<accession>A0A655S2B3</accession>
<evidence type="ECO:0000313" key="1">
    <source>
        <dbReference type="EMBL" id="CSB14740.1"/>
    </source>
</evidence>